<reference evidence="1 2" key="1">
    <citation type="submission" date="2009-01" db="EMBL/GenBank/DDBJ databases">
        <authorList>
            <person name="Qin X."/>
            <person name="Bachman B."/>
            <person name="Battles P."/>
            <person name="Bell A."/>
            <person name="Bess C."/>
            <person name="Bickham C."/>
            <person name="Chaboub L."/>
            <person name="Chen D."/>
            <person name="Coyle M."/>
            <person name="Deiros D.R."/>
            <person name="Dinh H."/>
            <person name="Forbes L."/>
            <person name="Fowler G."/>
            <person name="Francisco L."/>
            <person name="Fu Q."/>
            <person name="Gubbala S."/>
            <person name="Hale W."/>
            <person name="Han Y."/>
            <person name="Hemphill L."/>
            <person name="Highlander S.K."/>
            <person name="Hirani K."/>
            <person name="Hogues M."/>
            <person name="Jackson L."/>
            <person name="Jakkamsetti A."/>
            <person name="Javaid M."/>
            <person name="Jiang H."/>
            <person name="Korchina V."/>
            <person name="Kovar C."/>
            <person name="Lara F."/>
            <person name="Lee S."/>
            <person name="Mata R."/>
            <person name="Mathew T."/>
            <person name="Moen C."/>
            <person name="Morales K."/>
            <person name="Munidasa M."/>
            <person name="Nazareth L."/>
            <person name="Ngo R."/>
            <person name="Nguyen L."/>
            <person name="Okwuonu G."/>
            <person name="Ongeri F."/>
            <person name="Patil S."/>
            <person name="Petrosino J."/>
            <person name="Pham C."/>
            <person name="Pham P."/>
            <person name="Pu L.-L."/>
            <person name="Puazo M."/>
            <person name="Raj R."/>
            <person name="Reid J."/>
            <person name="Rouhana J."/>
            <person name="Saada N."/>
            <person name="Shang Y."/>
            <person name="Simmons D."/>
            <person name="Thornton R."/>
            <person name="Warren J."/>
            <person name="Weissenberger G."/>
            <person name="Zhang J."/>
            <person name="Zhang L."/>
            <person name="Zhou C."/>
            <person name="Zhu D."/>
            <person name="Muzny D."/>
            <person name="Worley K."/>
            <person name="Gibbs R."/>
        </authorList>
    </citation>
    <scope>NUCLEOTIDE SEQUENCE [LARGE SCALE GENOMIC DNA]</scope>
    <source>
        <strain evidence="1 2">DSM 15436</strain>
    </source>
</reference>
<dbReference type="HOGENOM" id="CLU_1451541_0_0_11"/>
<dbReference type="Proteomes" id="UP000010301">
    <property type="component" value="Unassembled WGS sequence"/>
</dbReference>
<name>C0W156_9ACTO</name>
<keyword evidence="2" id="KW-1185">Reference proteome</keyword>
<accession>C0W156</accession>
<evidence type="ECO:0000313" key="2">
    <source>
        <dbReference type="Proteomes" id="UP000010301"/>
    </source>
</evidence>
<gene>
    <name evidence="1" type="ORF">HMPREF0044_1146</name>
</gene>
<dbReference type="AlphaFoldDB" id="C0W156"/>
<comment type="caution">
    <text evidence="1">The sequence shown here is derived from an EMBL/GenBank/DDBJ whole genome shotgun (WGS) entry which is preliminary data.</text>
</comment>
<evidence type="ECO:0000313" key="1">
    <source>
        <dbReference type="EMBL" id="EEH63545.1"/>
    </source>
</evidence>
<dbReference type="RefSeq" id="WP_006546316.1">
    <property type="nucleotide sequence ID" value="NZ_DS999541.1"/>
</dbReference>
<dbReference type="EMBL" id="ACFG01000032">
    <property type="protein sequence ID" value="EEH63545.1"/>
    <property type="molecule type" value="Genomic_DNA"/>
</dbReference>
<protein>
    <submittedName>
        <fullName evidence="1">Uncharacterized protein</fullName>
    </submittedName>
</protein>
<sequence>MWDYPDSINAYGVGYELRNCDFNFDLETILPRLLPANYCSNANPQKPWHQGNLHGLLTMGVCIYTGNVTEKLLSFKELSKHLQTEAQSTDFQIYARLNLHEKITADGGIQLAPSRWLKGLWKVTNLPGNSAACFFDEFEMSRILAQKYAETGVNWLVLPWDADALYLVNPAEVDWLTLTEAMREEL</sequence>
<proteinExistence type="predicted"/>
<organism evidence="1 2">
    <name type="scientific">Gleimia coleocanis DSM 15436</name>
    <dbReference type="NCBI Taxonomy" id="525245"/>
    <lineage>
        <taxon>Bacteria</taxon>
        <taxon>Bacillati</taxon>
        <taxon>Actinomycetota</taxon>
        <taxon>Actinomycetes</taxon>
        <taxon>Actinomycetales</taxon>
        <taxon>Actinomycetaceae</taxon>
        <taxon>Gleimia</taxon>
    </lineage>
</organism>